<evidence type="ECO:0000256" key="4">
    <source>
        <dbReference type="ARBA" id="ARBA00022692"/>
    </source>
</evidence>
<feature type="transmembrane region" description="Helical" evidence="7">
    <location>
        <begin position="355"/>
        <end position="372"/>
    </location>
</feature>
<feature type="transmembrane region" description="Helical" evidence="7">
    <location>
        <begin position="148"/>
        <end position="169"/>
    </location>
</feature>
<evidence type="ECO:0000256" key="7">
    <source>
        <dbReference type="SAM" id="Phobius"/>
    </source>
</evidence>
<feature type="transmembrane region" description="Helical" evidence="7">
    <location>
        <begin position="440"/>
        <end position="458"/>
    </location>
</feature>
<dbReference type="PANTHER" id="PTHR30250:SF10">
    <property type="entry name" value="LIPOPOLYSACCHARIDE BIOSYNTHESIS PROTEIN WZXC"/>
    <property type="match status" value="1"/>
</dbReference>
<dbReference type="GO" id="GO:0005886">
    <property type="term" value="C:plasma membrane"/>
    <property type="evidence" value="ECO:0007669"/>
    <property type="project" value="UniProtKB-SubCell"/>
</dbReference>
<dbReference type="InterPro" id="IPR050833">
    <property type="entry name" value="Poly_Biosynth_Transport"/>
</dbReference>
<evidence type="ECO:0000256" key="2">
    <source>
        <dbReference type="ARBA" id="ARBA00007430"/>
    </source>
</evidence>
<dbReference type="EMBL" id="VZAD01000036">
    <property type="protein sequence ID" value="MQP11123.1"/>
    <property type="molecule type" value="Genomic_DNA"/>
</dbReference>
<dbReference type="Proteomes" id="UP000384372">
    <property type="component" value="Unassembled WGS sequence"/>
</dbReference>
<dbReference type="OrthoDB" id="9770347at2"/>
<comment type="caution">
    <text evidence="8">The sequence shown here is derived from an EMBL/GenBank/DDBJ whole genome shotgun (WGS) entry which is preliminary data.</text>
</comment>
<reference evidence="8 9" key="1">
    <citation type="submission" date="2019-09" db="EMBL/GenBank/DDBJ databases">
        <title>Distinct polysaccharide growth profiles of human intestinal Prevotella copri isolates.</title>
        <authorList>
            <person name="Fehlner-Peach H."/>
            <person name="Magnabosco C."/>
            <person name="Raghavan V."/>
            <person name="Scher J.U."/>
            <person name="Tett A."/>
            <person name="Cox L.M."/>
            <person name="Gottsegen C."/>
            <person name="Watters A."/>
            <person name="Wiltshire- Gordon J.D."/>
            <person name="Segata N."/>
            <person name="Bonneau R."/>
            <person name="Littman D.R."/>
        </authorList>
    </citation>
    <scope>NUCLEOTIDE SEQUENCE [LARGE SCALE GENOMIC DNA]</scope>
    <source>
        <strain evidence="9">iAQ1173</strain>
    </source>
</reference>
<comment type="similarity">
    <text evidence="2">Belongs to the polysaccharide synthase family.</text>
</comment>
<evidence type="ECO:0000256" key="5">
    <source>
        <dbReference type="ARBA" id="ARBA00022989"/>
    </source>
</evidence>
<dbReference type="AlphaFoldDB" id="A0A6A7W9F2"/>
<feature type="transmembrane region" description="Helical" evidence="7">
    <location>
        <begin position="12"/>
        <end position="37"/>
    </location>
</feature>
<evidence type="ECO:0000256" key="1">
    <source>
        <dbReference type="ARBA" id="ARBA00004651"/>
    </source>
</evidence>
<accession>A0A6A7W9F2</accession>
<feature type="transmembrane region" description="Helical" evidence="7">
    <location>
        <begin position="82"/>
        <end position="109"/>
    </location>
</feature>
<sequence>MAETLKEKTAKGLFWGAMNSGSTQVLNILFGIFLARLLSPADYGIIGILTIFTLIAGNLQSSGFTQALVNLKHPTDRDYNSVFWFNVIVSFALYVVLFFSAPLIAAFFHQPCLVWLSRFVFLAFFISSFGIVQNAYMTKNMMNKEIAIVSFVALISSNVVGVCLAFSGMAYWSLAWQQVIFITVLNFGRFYYTGWRPQLHIDFGPVRQMFAFSVKLLITNIINTVSNNVLTFIFGRFYPIDDVGNYSQAYNWNTKANSFISNTVGQIAQPVLSSVKDDRGKEQQVFRKMFRFTSFLSFPLMFGLALVSHEFILITISDKWIASVPLLQILSVSGAFVPLYTLYQNLAISNGRSDVYMWCNLGQVVGLLALVLCCHSYGIYWMVVAYTAFMILWLLVWQGAIRHITGLRFRDVCLDTLPFLFCAAGCMVATYYLTCWLSNIYLLLLVRIILASSFYFAVMKLLRVKILEECLTFMKKKKK</sequence>
<dbReference type="PANTHER" id="PTHR30250">
    <property type="entry name" value="PST FAMILY PREDICTED COLANIC ACID TRANSPORTER"/>
    <property type="match status" value="1"/>
</dbReference>
<feature type="transmembrane region" description="Helical" evidence="7">
    <location>
        <begin position="378"/>
        <end position="400"/>
    </location>
</feature>
<keyword evidence="5 7" id="KW-1133">Transmembrane helix</keyword>
<keyword evidence="3" id="KW-1003">Cell membrane</keyword>
<keyword evidence="6 7" id="KW-0472">Membrane</keyword>
<dbReference type="RefSeq" id="WP_158462925.1">
    <property type="nucleotide sequence ID" value="NZ_VZAD01000036.1"/>
</dbReference>
<keyword evidence="9" id="KW-1185">Reference proteome</keyword>
<dbReference type="Pfam" id="PF13440">
    <property type="entry name" value="Polysacc_synt_3"/>
    <property type="match status" value="1"/>
</dbReference>
<evidence type="ECO:0000256" key="3">
    <source>
        <dbReference type="ARBA" id="ARBA00022475"/>
    </source>
</evidence>
<evidence type="ECO:0000313" key="8">
    <source>
        <dbReference type="EMBL" id="MQP11123.1"/>
    </source>
</evidence>
<gene>
    <name evidence="8" type="ORF">F7D20_03910</name>
</gene>
<evidence type="ECO:0000313" key="9">
    <source>
        <dbReference type="Proteomes" id="UP000384372"/>
    </source>
</evidence>
<feature type="transmembrane region" description="Helical" evidence="7">
    <location>
        <begin position="43"/>
        <end position="61"/>
    </location>
</feature>
<organism evidence="8 9">
    <name type="scientific">Segatella copri</name>
    <dbReference type="NCBI Taxonomy" id="165179"/>
    <lineage>
        <taxon>Bacteria</taxon>
        <taxon>Pseudomonadati</taxon>
        <taxon>Bacteroidota</taxon>
        <taxon>Bacteroidia</taxon>
        <taxon>Bacteroidales</taxon>
        <taxon>Prevotellaceae</taxon>
        <taxon>Segatella</taxon>
    </lineage>
</organism>
<comment type="subcellular location">
    <subcellularLocation>
        <location evidence="1">Cell membrane</location>
        <topology evidence="1">Multi-pass membrane protein</topology>
    </subcellularLocation>
</comment>
<dbReference type="CDD" id="cd13127">
    <property type="entry name" value="MATE_tuaB_like"/>
    <property type="match status" value="1"/>
</dbReference>
<feature type="transmembrane region" description="Helical" evidence="7">
    <location>
        <begin position="412"/>
        <end position="434"/>
    </location>
</feature>
<feature type="transmembrane region" description="Helical" evidence="7">
    <location>
        <begin position="320"/>
        <end position="343"/>
    </location>
</feature>
<evidence type="ECO:0000256" key="6">
    <source>
        <dbReference type="ARBA" id="ARBA00023136"/>
    </source>
</evidence>
<keyword evidence="4 7" id="KW-0812">Transmembrane</keyword>
<feature type="transmembrane region" description="Helical" evidence="7">
    <location>
        <begin position="289"/>
        <end position="308"/>
    </location>
</feature>
<feature type="transmembrane region" description="Helical" evidence="7">
    <location>
        <begin position="115"/>
        <end position="136"/>
    </location>
</feature>
<name>A0A6A7W9F2_9BACT</name>
<protein>
    <submittedName>
        <fullName evidence="8">Lipopolysaccharide biosynthesis protein</fullName>
    </submittedName>
</protein>
<proteinExistence type="inferred from homology"/>
<feature type="transmembrane region" description="Helical" evidence="7">
    <location>
        <begin position="175"/>
        <end position="192"/>
    </location>
</feature>